<evidence type="ECO:0000313" key="6">
    <source>
        <dbReference type="Proteomes" id="UP000243498"/>
    </source>
</evidence>
<comment type="caution">
    <text evidence="4">The sequence shown here is derived from an EMBL/GenBank/DDBJ whole genome shotgun (WGS) entry which is preliminary data.</text>
</comment>
<sequence length="606" mass="66756">MRVRDNLVFGLSSLATTTIAANPKFDWDSINPSTDLRYHDCFADFKCARLKLPLDWKNSTDPRTVSIAIVKLPAKVPDDDPTFGGSIFTNPGGPGGSGVDFVVGRGRYLRDYVDLPGKKHYEIISFDPRGIENSRPLANCFPGSALTRDAWMLETRGNGELDRGLATVSYGLALFDDYGRRCEKSNFDGLNGGDIFRYMGTPSVARDMVAMADSIDELRKKEARHDERDELKRSDEEDVPRLQYIGFSYGTILGNYFASLFPERIGRVVLDGVCNAVDYATGAGWLTNTLDSDTIIDNLFQGCFDAGPQVCALARPQETSASDISRRFWSWHKQFDEAPVAGVGPSGSSVILTGADIRKALAIAAYTPIKSFIQLTEQLNNAMVDENYDFLLDIVESQLGAPLQDACPVANQTAKPNQGSDPRTAVICLDGEDIHGKKPSWWLRYVEKQIAQSSVFGSFWSTVRFPCSGWRFKPSWSFHGPFTSPEASKHGERPEKGKPAAPLMFLTNRLDPVTPLAAARAMAKNHPGARVVIQEAMGHCALMSAYSECTKRLVAEYLDTGKLPDGEAVCQAKCGPWDKGCESVLLKSDVANKHEERFARRFPLGV</sequence>
<dbReference type="InterPro" id="IPR013595">
    <property type="entry name" value="Pept_S33_TAP-like_C"/>
</dbReference>
<dbReference type="SUPFAM" id="SSF53474">
    <property type="entry name" value="alpha/beta-Hydrolases"/>
    <property type="match status" value="1"/>
</dbReference>
<dbReference type="InterPro" id="IPR029058">
    <property type="entry name" value="AB_hydrolase_fold"/>
</dbReference>
<name>A0A162KFH1_METRR</name>
<feature type="domain" description="Peptidase S33 tripeptidyl aminopeptidase-like C-terminal" evidence="3">
    <location>
        <begin position="454"/>
        <end position="570"/>
    </location>
</feature>
<accession>A0A162KFH1</accession>
<evidence type="ECO:0000256" key="2">
    <source>
        <dbReference type="ARBA" id="ARBA00022801"/>
    </source>
</evidence>
<dbReference type="STRING" id="1081105.A0A162KFH1"/>
<keyword evidence="4" id="KW-0645">Protease</keyword>
<dbReference type="PANTHER" id="PTHR43248">
    <property type="entry name" value="2-SUCCINYL-6-HYDROXY-2,4-CYCLOHEXADIENE-1-CARBOXYLATE SYNTHASE"/>
    <property type="match status" value="1"/>
</dbReference>
<gene>
    <name evidence="5" type="ORF">ED733_001526</name>
    <name evidence="4" type="ORF">NOR_00834</name>
</gene>
<evidence type="ECO:0000313" key="4">
    <source>
        <dbReference type="EMBL" id="OAA50384.1"/>
    </source>
</evidence>
<proteinExistence type="inferred from homology"/>
<comment type="similarity">
    <text evidence="1">Belongs to the peptidase S33 family.</text>
</comment>
<dbReference type="EMBL" id="SBHS01000006">
    <property type="protein sequence ID" value="TWU75745.1"/>
    <property type="molecule type" value="Genomic_DNA"/>
</dbReference>
<keyword evidence="4" id="KW-0031">Aminopeptidase</keyword>
<dbReference type="Gene3D" id="3.40.50.1820">
    <property type="entry name" value="alpha/beta hydrolase"/>
    <property type="match status" value="1"/>
</dbReference>
<reference evidence="7" key="2">
    <citation type="submission" date="2018-12" db="EMBL/GenBank/DDBJ databases">
        <title>The complete genome of Metarhizium rileyi, a key fungal pathogen of Lepidoptera.</title>
        <authorList>
            <person name="Binneck E."/>
            <person name="Lastra C.C.L."/>
            <person name="Sosa-Gomez D.R."/>
        </authorList>
    </citation>
    <scope>NUCLEOTIDE SEQUENCE [LARGE SCALE GENOMIC DNA]</scope>
    <source>
        <strain evidence="7">Cep018-CH2</strain>
    </source>
</reference>
<reference evidence="4 6" key="1">
    <citation type="journal article" date="2016" name="Genome Biol. Evol.">
        <title>Divergent and convergent evolution of fungal pathogenicity.</title>
        <authorList>
            <person name="Shang Y."/>
            <person name="Xiao G."/>
            <person name="Zheng P."/>
            <person name="Cen K."/>
            <person name="Zhan S."/>
            <person name="Wang C."/>
        </authorList>
    </citation>
    <scope>NUCLEOTIDE SEQUENCE [LARGE SCALE GENOMIC DNA]</scope>
    <source>
        <strain evidence="4 6">RCEF 4871</strain>
    </source>
</reference>
<dbReference type="OMA" id="WRIRPNW"/>
<accession>A0A5C6GCV4</accession>
<dbReference type="Pfam" id="PF08386">
    <property type="entry name" value="Abhydrolase_4"/>
    <property type="match status" value="1"/>
</dbReference>
<evidence type="ECO:0000256" key="1">
    <source>
        <dbReference type="ARBA" id="ARBA00010088"/>
    </source>
</evidence>
<dbReference type="Proteomes" id="UP000243498">
    <property type="component" value="Unassembled WGS sequence"/>
</dbReference>
<keyword evidence="2" id="KW-0378">Hydrolase</keyword>
<evidence type="ECO:0000313" key="7">
    <source>
        <dbReference type="Proteomes" id="UP000317257"/>
    </source>
</evidence>
<reference evidence="5" key="3">
    <citation type="journal article" date="2019" name="Microbiol. Resour. Announc.">
        <title>Genome Sequence of Metarhizium rileyi, a Microbial Control Agent for Lepidoptera.</title>
        <authorList>
            <person name="Binneck E."/>
            <person name="Lastra C.C.L."/>
            <person name="Sosa-Gomez D.R."/>
        </authorList>
    </citation>
    <scope>NUCLEOTIDE SEQUENCE</scope>
    <source>
        <strain evidence="5">Cep018-CH2</strain>
    </source>
</reference>
<dbReference type="AlphaFoldDB" id="A0A162KFH1"/>
<keyword evidence="6" id="KW-1185">Reference proteome</keyword>
<organism evidence="4 6">
    <name type="scientific">Metarhizium rileyi (strain RCEF 4871)</name>
    <name type="common">Nomuraea rileyi</name>
    <dbReference type="NCBI Taxonomy" id="1649241"/>
    <lineage>
        <taxon>Eukaryota</taxon>
        <taxon>Fungi</taxon>
        <taxon>Dikarya</taxon>
        <taxon>Ascomycota</taxon>
        <taxon>Pezizomycotina</taxon>
        <taxon>Sordariomycetes</taxon>
        <taxon>Hypocreomycetidae</taxon>
        <taxon>Hypocreales</taxon>
        <taxon>Clavicipitaceae</taxon>
        <taxon>Metarhizium</taxon>
    </lineage>
</organism>
<evidence type="ECO:0000259" key="3">
    <source>
        <dbReference type="Pfam" id="PF08386"/>
    </source>
</evidence>
<dbReference type="PANTHER" id="PTHR43248:SF25">
    <property type="entry name" value="AB HYDROLASE-1 DOMAIN-CONTAINING PROTEIN-RELATED"/>
    <property type="match status" value="1"/>
</dbReference>
<dbReference type="Proteomes" id="UP000317257">
    <property type="component" value="Unassembled WGS sequence"/>
</dbReference>
<dbReference type="GO" id="GO:0004177">
    <property type="term" value="F:aminopeptidase activity"/>
    <property type="evidence" value="ECO:0007669"/>
    <property type="project" value="UniProtKB-KW"/>
</dbReference>
<evidence type="ECO:0000313" key="5">
    <source>
        <dbReference type="EMBL" id="TWU75745.1"/>
    </source>
</evidence>
<dbReference type="OrthoDB" id="425534at2759"/>
<dbReference type="InterPro" id="IPR051601">
    <property type="entry name" value="Serine_prot/Carboxylest_S33"/>
</dbReference>
<protein>
    <submittedName>
        <fullName evidence="4">Peptidase S33 tripeptidyl aminopeptidase-lik</fullName>
    </submittedName>
</protein>
<dbReference type="EMBL" id="AZHC01000002">
    <property type="protein sequence ID" value="OAA50384.1"/>
    <property type="molecule type" value="Genomic_DNA"/>
</dbReference>